<dbReference type="RefSeq" id="XP_028462806.1">
    <property type="nucleotide sequence ID" value="XM_028615658.1"/>
</dbReference>
<dbReference type="STRING" id="1314773.A0A3N2PKQ8"/>
<dbReference type="OrthoDB" id="4062651at2759"/>
<dbReference type="Proteomes" id="UP000272025">
    <property type="component" value="Unassembled WGS sequence"/>
</dbReference>
<dbReference type="EMBL" id="ML119062">
    <property type="protein sequence ID" value="ROT35000.1"/>
    <property type="molecule type" value="Genomic_DNA"/>
</dbReference>
<evidence type="ECO:0000259" key="1">
    <source>
        <dbReference type="PROSITE" id="PS50011"/>
    </source>
</evidence>
<evidence type="ECO:0000313" key="3">
    <source>
        <dbReference type="Proteomes" id="UP000272025"/>
    </source>
</evidence>
<gene>
    <name evidence="2" type="ORF">SODALDRAFT_75985</name>
</gene>
<evidence type="ECO:0000313" key="2">
    <source>
        <dbReference type="EMBL" id="ROT35000.1"/>
    </source>
</evidence>
<dbReference type="SUPFAM" id="SSF56112">
    <property type="entry name" value="Protein kinase-like (PK-like)"/>
    <property type="match status" value="1"/>
</dbReference>
<keyword evidence="3" id="KW-1185">Reference proteome</keyword>
<dbReference type="GeneID" id="39584135"/>
<accession>A0A3N2PKQ8</accession>
<protein>
    <recommendedName>
        <fullName evidence="1">Protein kinase domain-containing protein</fullName>
    </recommendedName>
</protein>
<reference evidence="2 3" key="1">
    <citation type="journal article" date="2018" name="Mol. Ecol.">
        <title>The obligate alkalophilic soda-lake fungus Sodiomyces alkalinus has shifted to a protein diet.</title>
        <authorList>
            <person name="Grum-Grzhimaylo A.A."/>
            <person name="Falkoski D.L."/>
            <person name="van den Heuvel J."/>
            <person name="Valero-Jimenez C.A."/>
            <person name="Min B."/>
            <person name="Choi I.G."/>
            <person name="Lipzen A."/>
            <person name="Daum C.G."/>
            <person name="Aanen D.K."/>
            <person name="Tsang A."/>
            <person name="Henrissat B."/>
            <person name="Bilanenko E.N."/>
            <person name="de Vries R.P."/>
            <person name="van Kan J.A.L."/>
            <person name="Grigoriev I.V."/>
            <person name="Debets A.J.M."/>
        </authorList>
    </citation>
    <scope>NUCLEOTIDE SEQUENCE [LARGE SCALE GENOMIC DNA]</scope>
    <source>
        <strain evidence="2 3">F11</strain>
    </source>
</reference>
<organism evidence="2 3">
    <name type="scientific">Sodiomyces alkalinus (strain CBS 110278 / VKM F-3762 / F11)</name>
    <name type="common">Alkaliphilic filamentous fungus</name>
    <dbReference type="NCBI Taxonomy" id="1314773"/>
    <lineage>
        <taxon>Eukaryota</taxon>
        <taxon>Fungi</taxon>
        <taxon>Dikarya</taxon>
        <taxon>Ascomycota</taxon>
        <taxon>Pezizomycotina</taxon>
        <taxon>Sordariomycetes</taxon>
        <taxon>Hypocreomycetidae</taxon>
        <taxon>Glomerellales</taxon>
        <taxon>Plectosphaerellaceae</taxon>
        <taxon>Sodiomyces</taxon>
    </lineage>
</organism>
<dbReference type="AlphaFoldDB" id="A0A3N2PKQ8"/>
<proteinExistence type="predicted"/>
<dbReference type="InterPro" id="IPR011009">
    <property type="entry name" value="Kinase-like_dom_sf"/>
</dbReference>
<sequence>MTEAAAEENPYSVDDRRHFRNSSCQQAARYRGGSYRQIDRHGRFSRKPTDYSYAHGAGPRLPTDQLYLGKMEERTLLEPLIQGGEGRNLGYGITLTKVLAVGGFGIAALVEYQPRRKGAEKIKCVMKLDLYGVNELQNEEYYLKLFQGARHVVQILDATDEIKARREQDLRARGLWVEPAERPSVLIQLVQRDCRTEDLHDTDHEFDIQKQRHRNFVLLEQCEHGNLMNWLYKSATKINPLTHKLGYTWPDRILWELMECLVRGLIAVAYPVKNYPPHGFDPKAPVHESIPPRSGGASGPGAVPDPLELCHLDLNPYNLLVGAAGHGGGHGHGTRPIVKMADFGGMWDFTPAKVEENPDQFPEEIFWLARNEGKFCSRFPEQFTDEWDEFTSFMGVFGPREVNRFIGRGAPKPEVAGNFGMHSNIYQIGVTVCKNSLAVSVLHRLRLLLHLRHPACGALSPGFADLLFPS</sequence>
<dbReference type="GO" id="GO:0005524">
    <property type="term" value="F:ATP binding"/>
    <property type="evidence" value="ECO:0007669"/>
    <property type="project" value="InterPro"/>
</dbReference>
<feature type="domain" description="Protein kinase" evidence="1">
    <location>
        <begin position="93"/>
        <end position="470"/>
    </location>
</feature>
<name>A0A3N2PKQ8_SODAK</name>
<dbReference type="InterPro" id="IPR000719">
    <property type="entry name" value="Prot_kinase_dom"/>
</dbReference>
<dbReference type="GO" id="GO:0004672">
    <property type="term" value="F:protein kinase activity"/>
    <property type="evidence" value="ECO:0007669"/>
    <property type="project" value="InterPro"/>
</dbReference>
<dbReference type="PROSITE" id="PS50011">
    <property type="entry name" value="PROTEIN_KINASE_DOM"/>
    <property type="match status" value="1"/>
</dbReference>